<sequence>MSAKPAKLISNEPMTCTSALLIAHRYLPVCNKVINSAVNVENVVSPPHKPVMMSNRQAGSSEGFLINQAIAPPITNPPIKFTSKVPGGRLGKNALKRIPNHQRSTQPTLPPKITANSGFNITDSISGFAQKRVEGQKKCMHLTLQLPRKD</sequence>
<accession>A0A0H3L196</accession>
<dbReference type="HOGENOM" id="CLU_1738749_0_0_6"/>
<proteinExistence type="predicted"/>
<organism evidence="1 2">
    <name type="scientific">Pantoea ananatis (strain AJ13355)</name>
    <dbReference type="NCBI Taxonomy" id="932677"/>
    <lineage>
        <taxon>Bacteria</taxon>
        <taxon>Pseudomonadati</taxon>
        <taxon>Pseudomonadota</taxon>
        <taxon>Gammaproteobacteria</taxon>
        <taxon>Enterobacterales</taxon>
        <taxon>Erwiniaceae</taxon>
        <taxon>Pantoea</taxon>
    </lineage>
</organism>
<gene>
    <name evidence="1" type="primary">crcB</name>
    <name evidence="1" type="ordered locus">PAJ_3016</name>
</gene>
<evidence type="ECO:0000313" key="1">
    <source>
        <dbReference type="EMBL" id="BAK13096.1"/>
    </source>
</evidence>
<reference evidence="2" key="1">
    <citation type="journal article" date="2012" name="Appl. Microbiol. Biotechnol.">
        <title>The complete genome sequence of Pantoea ananatis AJ13355, an organism with great biotechnological potential.</title>
        <authorList>
            <person name="Hara Y."/>
            <person name="Kadotani N."/>
            <person name="Izui H."/>
            <person name="Katashkina J.I."/>
            <person name="Kuvaeva T.M."/>
            <person name="Andreeva I.G."/>
            <person name="Golubeva L.I."/>
            <person name="Malko D.B."/>
            <person name="Makeev V.J."/>
            <person name="Mashko S.V."/>
            <person name="Kozlov Y.I."/>
        </authorList>
    </citation>
    <scope>NUCLEOTIDE SEQUENCE [LARGE SCALE GENOMIC DNA]</scope>
    <source>
        <strain evidence="2">AJ13355</strain>
    </source>
</reference>
<dbReference type="Proteomes" id="UP000006690">
    <property type="component" value="Chromosome"/>
</dbReference>
<protein>
    <submittedName>
        <fullName evidence="1">Protein CrcB CrcB</fullName>
    </submittedName>
</protein>
<name>A0A0H3L196_PANAA</name>
<dbReference type="KEGG" id="paj:PAJ_3016"/>
<dbReference type="EMBL" id="AP012032">
    <property type="protein sequence ID" value="BAK13096.1"/>
    <property type="molecule type" value="Genomic_DNA"/>
</dbReference>
<evidence type="ECO:0000313" key="2">
    <source>
        <dbReference type="Proteomes" id="UP000006690"/>
    </source>
</evidence>
<dbReference type="AlphaFoldDB" id="A0A0H3L196"/>